<name>E7QVP6_HALPU</name>
<dbReference type="Pfam" id="PF00582">
    <property type="entry name" value="Usp"/>
    <property type="match status" value="2"/>
</dbReference>
<dbReference type="CDD" id="cd00293">
    <property type="entry name" value="USP-like"/>
    <property type="match status" value="2"/>
</dbReference>
<dbReference type="PRINTS" id="PR01438">
    <property type="entry name" value="UNVRSLSTRESS"/>
</dbReference>
<dbReference type="PATRIC" id="fig|797209.4.peg.2841"/>
<sequence>MYDDILIPTDGSRGATAGARHGLNLARAFDSRVHLLSVVDERAYSARLVDIDRDIREHREALEDRAEEALDELADLAADANVQSERVVEHGIPSEAIRSFVDDRDIDLVSMGTHGRTGLDRYLLGSVTERVVRTSDVPVLTSREAAENERSYDAILLPTDGSDAAAGAVEHGLAIAERYGATVHALSVVDVRQLTGMYETDSWTPRLLDVVEEARERSVEGVAERAKDRGLDVVTHVEHGIPSSVIREYVPEQDIDLVAMGTHGRTGLDRYLIGSVTERTIRTSDVPVLTVHHRE</sequence>
<dbReference type="InterPro" id="IPR006016">
    <property type="entry name" value="UspA"/>
</dbReference>
<dbReference type="AlphaFoldDB" id="E7QVP6"/>
<dbReference type="Proteomes" id="UP000003751">
    <property type="component" value="Unassembled WGS sequence"/>
</dbReference>
<proteinExistence type="inferred from homology"/>
<evidence type="ECO:0000256" key="2">
    <source>
        <dbReference type="SAM" id="Coils"/>
    </source>
</evidence>
<reference evidence="4 6" key="1">
    <citation type="journal article" date="2014" name="ISME J.">
        <title>Trehalose/2-sulfotrehalose biosynthesis and glycine-betaine uptake are widely spread mechanisms for osmoadaptation in the Halobacteriales.</title>
        <authorList>
            <person name="Youssef N.H."/>
            <person name="Savage-Ashlock K.N."/>
            <person name="McCully A.L."/>
            <person name="Luedtke B."/>
            <person name="Shaw E.I."/>
            <person name="Hoff W.D."/>
            <person name="Elshahed M.S."/>
        </authorList>
    </citation>
    <scope>NUCLEOTIDE SEQUENCE [LARGE SCALE GENOMIC DNA]</scope>
    <source>
        <strain evidence="4 6">DX253</strain>
    </source>
</reference>
<evidence type="ECO:0000256" key="1">
    <source>
        <dbReference type="ARBA" id="ARBA00008791"/>
    </source>
</evidence>
<dbReference type="EMBL" id="AEMG01000015">
    <property type="protein sequence ID" value="EFW91309.1"/>
    <property type="molecule type" value="Genomic_DNA"/>
</dbReference>
<dbReference type="STRING" id="797209.GCA_000376445_03397"/>
<dbReference type="InterPro" id="IPR006015">
    <property type="entry name" value="Universal_stress_UspA"/>
</dbReference>
<evidence type="ECO:0000313" key="5">
    <source>
        <dbReference type="EMBL" id="SHL10393.1"/>
    </source>
</evidence>
<accession>E7QVP6</accession>
<comment type="similarity">
    <text evidence="1">Belongs to the universal stress protein A family.</text>
</comment>
<reference evidence="5" key="3">
    <citation type="submission" date="2016-11" db="EMBL/GenBank/DDBJ databases">
        <authorList>
            <person name="Jaros S."/>
            <person name="Januszkiewicz K."/>
            <person name="Wedrychowicz H."/>
        </authorList>
    </citation>
    <scope>NUCLEOTIDE SEQUENCE [LARGE SCALE GENOMIC DNA]</scope>
    <source>
        <strain evidence="5">DX253</strain>
    </source>
</reference>
<feature type="domain" description="UspA" evidence="3">
    <location>
        <begin position="1"/>
        <end position="141"/>
    </location>
</feature>
<dbReference type="eggNOG" id="arCOG00449">
    <property type="taxonomic scope" value="Archaea"/>
</dbReference>
<dbReference type="RefSeq" id="WP_007980955.1">
    <property type="nucleotide sequence ID" value="NZ_AEMG01000015.1"/>
</dbReference>
<protein>
    <submittedName>
        <fullName evidence="4 5">Universal stress protein</fullName>
    </submittedName>
</protein>
<dbReference type="SUPFAM" id="SSF52402">
    <property type="entry name" value="Adenine nucleotide alpha hydrolases-like"/>
    <property type="match status" value="2"/>
</dbReference>
<evidence type="ECO:0000259" key="3">
    <source>
        <dbReference type="Pfam" id="PF00582"/>
    </source>
</evidence>
<feature type="domain" description="UspA" evidence="3">
    <location>
        <begin position="152"/>
        <end position="292"/>
    </location>
</feature>
<dbReference type="InterPro" id="IPR014729">
    <property type="entry name" value="Rossmann-like_a/b/a_fold"/>
</dbReference>
<evidence type="ECO:0000313" key="4">
    <source>
        <dbReference type="EMBL" id="EFW91309.1"/>
    </source>
</evidence>
<feature type="coiled-coil region" evidence="2">
    <location>
        <begin position="52"/>
        <end position="86"/>
    </location>
</feature>
<reference evidence="7" key="2">
    <citation type="submission" date="2016-11" db="EMBL/GenBank/DDBJ databases">
        <authorList>
            <person name="Varghese N."/>
            <person name="Submissions S."/>
        </authorList>
    </citation>
    <scope>NUCLEOTIDE SEQUENCE [LARGE SCALE GENOMIC DNA]</scope>
    <source>
        <strain evidence="7">DX253</strain>
    </source>
</reference>
<dbReference type="PANTHER" id="PTHR46268:SF6">
    <property type="entry name" value="UNIVERSAL STRESS PROTEIN UP12"/>
    <property type="match status" value="1"/>
</dbReference>
<organism evidence="4 6">
    <name type="scientific">Haladaptatus paucihalophilus DX253</name>
    <dbReference type="NCBI Taxonomy" id="797209"/>
    <lineage>
        <taxon>Archaea</taxon>
        <taxon>Methanobacteriati</taxon>
        <taxon>Methanobacteriota</taxon>
        <taxon>Stenosarchaea group</taxon>
        <taxon>Halobacteria</taxon>
        <taxon>Halobacteriales</taxon>
        <taxon>Haladaptataceae</taxon>
        <taxon>Haladaptatus</taxon>
    </lineage>
</organism>
<gene>
    <name evidence="5" type="ORF">SAMN05444342_3033</name>
    <name evidence="4" type="ORF">ZOD2009_14411</name>
</gene>
<evidence type="ECO:0000313" key="7">
    <source>
        <dbReference type="Proteomes" id="UP000184203"/>
    </source>
</evidence>
<dbReference type="Proteomes" id="UP000184203">
    <property type="component" value="Unassembled WGS sequence"/>
</dbReference>
<dbReference type="PANTHER" id="PTHR46268">
    <property type="entry name" value="STRESS RESPONSE PROTEIN NHAX"/>
    <property type="match status" value="1"/>
</dbReference>
<dbReference type="EMBL" id="FRAN01000004">
    <property type="protein sequence ID" value="SHL10393.1"/>
    <property type="molecule type" value="Genomic_DNA"/>
</dbReference>
<dbReference type="Gene3D" id="3.40.50.620">
    <property type="entry name" value="HUPs"/>
    <property type="match status" value="2"/>
</dbReference>
<keyword evidence="2" id="KW-0175">Coiled coil</keyword>
<keyword evidence="7" id="KW-1185">Reference proteome</keyword>
<dbReference type="OrthoDB" id="247255at2157"/>
<evidence type="ECO:0000313" key="6">
    <source>
        <dbReference type="Proteomes" id="UP000003751"/>
    </source>
</evidence>